<dbReference type="AlphaFoldDB" id="A0A2R6NPC6"/>
<evidence type="ECO:0000313" key="1">
    <source>
        <dbReference type="EMBL" id="PSR74276.1"/>
    </source>
</evidence>
<organism evidence="1 2">
    <name type="scientific">Hermanssonia centrifuga</name>
    <dbReference type="NCBI Taxonomy" id="98765"/>
    <lineage>
        <taxon>Eukaryota</taxon>
        <taxon>Fungi</taxon>
        <taxon>Dikarya</taxon>
        <taxon>Basidiomycota</taxon>
        <taxon>Agaricomycotina</taxon>
        <taxon>Agaricomycetes</taxon>
        <taxon>Polyporales</taxon>
        <taxon>Meruliaceae</taxon>
        <taxon>Hermanssonia</taxon>
    </lineage>
</organism>
<accession>A0A2R6NPC6</accession>
<dbReference type="EMBL" id="MLYV02001007">
    <property type="protein sequence ID" value="PSR74276.1"/>
    <property type="molecule type" value="Genomic_DNA"/>
</dbReference>
<keyword evidence="2" id="KW-1185">Reference proteome</keyword>
<name>A0A2R6NPC6_9APHY</name>
<proteinExistence type="predicted"/>
<comment type="caution">
    <text evidence="1">The sequence shown here is derived from an EMBL/GenBank/DDBJ whole genome shotgun (WGS) entry which is preliminary data.</text>
</comment>
<sequence length="97" mass="10270">MPISVTILNAACVGIKESVYTVTSATLHGEIGGNQLNSPARNEKHCSLVIVSGFPGLKDVCSRYSVLGSVLTKGMLCTLVHTTELRVGNMLSAHLEE</sequence>
<gene>
    <name evidence="1" type="ORF">PHLCEN_2v9971</name>
</gene>
<protein>
    <submittedName>
        <fullName evidence="1">Uncharacterized protein</fullName>
    </submittedName>
</protein>
<dbReference type="Proteomes" id="UP000186601">
    <property type="component" value="Unassembled WGS sequence"/>
</dbReference>
<evidence type="ECO:0000313" key="2">
    <source>
        <dbReference type="Proteomes" id="UP000186601"/>
    </source>
</evidence>
<reference evidence="1 2" key="1">
    <citation type="submission" date="2018-02" db="EMBL/GenBank/DDBJ databases">
        <title>Genome sequence of the basidiomycete white-rot fungus Phlebia centrifuga.</title>
        <authorList>
            <person name="Granchi Z."/>
            <person name="Peng M."/>
            <person name="de Vries R.P."/>
            <person name="Hilden K."/>
            <person name="Makela M.R."/>
            <person name="Grigoriev I."/>
            <person name="Riley R."/>
        </authorList>
    </citation>
    <scope>NUCLEOTIDE SEQUENCE [LARGE SCALE GENOMIC DNA]</scope>
    <source>
        <strain evidence="1 2">FBCC195</strain>
    </source>
</reference>